<dbReference type="RefSeq" id="WP_044183752.1">
    <property type="nucleotide sequence ID" value="NZ_JMCB01000002.1"/>
</dbReference>
<proteinExistence type="predicted"/>
<dbReference type="Gene3D" id="3.90.330.10">
    <property type="entry name" value="Nitrile hydratase alpha /Thiocyanate hydrolase gamma"/>
    <property type="match status" value="1"/>
</dbReference>
<gene>
    <name evidence="1" type="ORF">DB31_3713</name>
</gene>
<evidence type="ECO:0008006" key="3">
    <source>
        <dbReference type="Google" id="ProtNLM"/>
    </source>
</evidence>
<accession>A0A085WV70</accession>
<dbReference type="AlphaFoldDB" id="A0A085WV70"/>
<dbReference type="InterPro" id="IPR036648">
    <property type="entry name" value="CN_Hdrase_a/SCN_Hdrase_g_sf"/>
</dbReference>
<dbReference type="OrthoDB" id="528553at2"/>
<dbReference type="Proteomes" id="UP000028725">
    <property type="component" value="Unassembled WGS sequence"/>
</dbReference>
<reference evidence="1 2" key="1">
    <citation type="submission" date="2014-04" db="EMBL/GenBank/DDBJ databases">
        <title>Genome assembly of Hyalangium minutum DSM 14724.</title>
        <authorList>
            <person name="Sharma G."/>
            <person name="Subramanian S."/>
        </authorList>
    </citation>
    <scope>NUCLEOTIDE SEQUENCE [LARGE SCALE GENOMIC DNA]</scope>
    <source>
        <strain evidence="1 2">DSM 14724</strain>
    </source>
</reference>
<dbReference type="GO" id="GO:0003824">
    <property type="term" value="F:catalytic activity"/>
    <property type="evidence" value="ECO:0007669"/>
    <property type="project" value="InterPro"/>
</dbReference>
<dbReference type="STRING" id="394096.DB31_3713"/>
<dbReference type="EMBL" id="JMCB01000002">
    <property type="protein sequence ID" value="KFE71583.1"/>
    <property type="molecule type" value="Genomic_DNA"/>
</dbReference>
<keyword evidence="2" id="KW-1185">Reference proteome</keyword>
<protein>
    <recommendedName>
        <fullName evidence="3">NHLP leader peptide family natural product</fullName>
    </recommendedName>
</protein>
<sequence length="112" mass="12521">MITSHNITANSTQQFGKIWPQCVARAWQDVEFRESLKRDPVGTLREAYQFAFPQGVKVEIVEGSDELHAAPADTLRMIIPPPPSMDAQQVALTDVEKGMVNARPFSHHSFTT</sequence>
<comment type="caution">
    <text evidence="1">The sequence shown here is derived from an EMBL/GenBank/DDBJ whole genome shotgun (WGS) entry which is preliminary data.</text>
</comment>
<evidence type="ECO:0000313" key="2">
    <source>
        <dbReference type="Proteomes" id="UP000028725"/>
    </source>
</evidence>
<dbReference type="SUPFAM" id="SSF56209">
    <property type="entry name" value="Nitrile hydratase alpha chain"/>
    <property type="match status" value="1"/>
</dbReference>
<evidence type="ECO:0000313" key="1">
    <source>
        <dbReference type="EMBL" id="KFE71583.1"/>
    </source>
</evidence>
<organism evidence="1 2">
    <name type="scientific">Hyalangium minutum</name>
    <dbReference type="NCBI Taxonomy" id="394096"/>
    <lineage>
        <taxon>Bacteria</taxon>
        <taxon>Pseudomonadati</taxon>
        <taxon>Myxococcota</taxon>
        <taxon>Myxococcia</taxon>
        <taxon>Myxococcales</taxon>
        <taxon>Cystobacterineae</taxon>
        <taxon>Archangiaceae</taxon>
        <taxon>Hyalangium</taxon>
    </lineage>
</organism>
<dbReference type="GO" id="GO:0046914">
    <property type="term" value="F:transition metal ion binding"/>
    <property type="evidence" value="ECO:0007669"/>
    <property type="project" value="InterPro"/>
</dbReference>
<name>A0A085WV70_9BACT</name>